<dbReference type="GeneID" id="9951115"/>
<feature type="transmembrane region" description="Helical" evidence="1">
    <location>
        <begin position="94"/>
        <end position="117"/>
    </location>
</feature>
<gene>
    <name evidence="2" type="ORF">LOAG_13643</name>
</gene>
<dbReference type="InParanoid" id="A0A1S0TIZ0"/>
<accession>A0A1S0TIZ0</accession>
<reference evidence="2" key="1">
    <citation type="submission" date="2012-04" db="EMBL/GenBank/DDBJ databases">
        <title>The Genome Sequence of Loa loa.</title>
        <authorList>
            <consortium name="The Broad Institute Genome Sequencing Platform"/>
            <consortium name="Broad Institute Genome Sequencing Center for Infectious Disease"/>
            <person name="Nutman T.B."/>
            <person name="Fink D.L."/>
            <person name="Russ C."/>
            <person name="Young S."/>
            <person name="Zeng Q."/>
            <person name="Gargeya S."/>
            <person name="Alvarado L."/>
            <person name="Berlin A."/>
            <person name="Chapman S.B."/>
            <person name="Chen Z."/>
            <person name="Freedman E."/>
            <person name="Gellesch M."/>
            <person name="Goldberg J."/>
            <person name="Griggs A."/>
            <person name="Gujja S."/>
            <person name="Heilman E.R."/>
            <person name="Heiman D."/>
            <person name="Howarth C."/>
            <person name="Mehta T."/>
            <person name="Neiman D."/>
            <person name="Pearson M."/>
            <person name="Roberts A."/>
            <person name="Saif S."/>
            <person name="Shea T."/>
            <person name="Shenoy N."/>
            <person name="Sisk P."/>
            <person name="Stolte C."/>
            <person name="Sykes S."/>
            <person name="White J."/>
            <person name="Yandava C."/>
            <person name="Haas B."/>
            <person name="Henn M.R."/>
            <person name="Nusbaum C."/>
            <person name="Birren B."/>
        </authorList>
    </citation>
    <scope>NUCLEOTIDE SEQUENCE [LARGE SCALE GENOMIC DNA]</scope>
</reference>
<name>A0A1S0TIZ0_LOALO</name>
<dbReference type="EMBL" id="JH712189">
    <property type="protein sequence ID" value="EFO14872.1"/>
    <property type="molecule type" value="Genomic_DNA"/>
</dbReference>
<proteinExistence type="predicted"/>
<dbReference type="AlphaFoldDB" id="A0A1S0TIZ0"/>
<dbReference type="RefSeq" id="XP_003149197.1">
    <property type="nucleotide sequence ID" value="XM_003149149.1"/>
</dbReference>
<evidence type="ECO:0000313" key="2">
    <source>
        <dbReference type="EMBL" id="EFO14872.1"/>
    </source>
</evidence>
<sequence length="170" mass="19356">MKQNEQQYYGNETNMEEKRQIENTTIVNDKQHVIIGNMNSKNEITIADCLITNFKSNIFLMVCKFSKKQKMLSWFVKQKIFFGMICDTKSGISIFLIGLLFAILSGCSISFVVVFLGRIKHILLTNEPTTDSFLNGISKQIIILAFVIVLAIVTHFVMVILISLQQHTLS</sequence>
<dbReference type="CTD" id="9951115"/>
<protein>
    <submittedName>
        <fullName evidence="2">Uncharacterized protein</fullName>
    </submittedName>
</protein>
<evidence type="ECO:0000256" key="1">
    <source>
        <dbReference type="SAM" id="Phobius"/>
    </source>
</evidence>
<keyword evidence="1" id="KW-1133">Transmembrane helix</keyword>
<organism evidence="2">
    <name type="scientific">Loa loa</name>
    <name type="common">Eye worm</name>
    <name type="synonym">Filaria loa</name>
    <dbReference type="NCBI Taxonomy" id="7209"/>
    <lineage>
        <taxon>Eukaryota</taxon>
        <taxon>Metazoa</taxon>
        <taxon>Ecdysozoa</taxon>
        <taxon>Nematoda</taxon>
        <taxon>Chromadorea</taxon>
        <taxon>Rhabditida</taxon>
        <taxon>Spirurina</taxon>
        <taxon>Spiruromorpha</taxon>
        <taxon>Filarioidea</taxon>
        <taxon>Onchocercidae</taxon>
        <taxon>Loa</taxon>
    </lineage>
</organism>
<dbReference type="KEGG" id="loa:LOAG_13643"/>
<feature type="transmembrane region" description="Helical" evidence="1">
    <location>
        <begin position="137"/>
        <end position="164"/>
    </location>
</feature>
<keyword evidence="1" id="KW-0812">Transmembrane</keyword>
<keyword evidence="1" id="KW-0472">Membrane</keyword>